<keyword evidence="2" id="KW-1185">Reference proteome</keyword>
<comment type="caution">
    <text evidence="1">The sequence shown here is derived from an EMBL/GenBank/DDBJ whole genome shotgun (WGS) entry which is preliminary data.</text>
</comment>
<gene>
    <name evidence="1" type="ORF">H2198_002856</name>
</gene>
<protein>
    <submittedName>
        <fullName evidence="1">Uncharacterized protein</fullName>
    </submittedName>
</protein>
<accession>A0ACC3ADK1</accession>
<sequence>MLSVRNQFILTSVAYLLLTPTVSAQGWWGGGNGDWHDGDGNWDGCPPWWSSDECSSNGGNSNGNNNGASADPSAYGLTESDLQRSNRILTIHAVLACLVWVLYVLQYLLQSIVQLTHHSLIPLGGILLRLGINSPWIVRTHAILQSLSYIIYIAAAALGIWLIRTLSYGPYSMWEDPHPKLGVAILALAFLQPIFGLIHHSIYKRRALDTKAGRPTKAPGRTVVGYIHLWLGRLLIVLGMINGGLGLRLAASSPFAGNNKTKAIAYGVGAGIMLLLYLIFVVFGEIRRSKNIKENQRHAAEASRNIPLMDAEGVQTRGPVPPTYSLGNVPPSYEDSQESLRKEAQTTARYQ</sequence>
<evidence type="ECO:0000313" key="1">
    <source>
        <dbReference type="EMBL" id="KAJ9659966.1"/>
    </source>
</evidence>
<evidence type="ECO:0000313" key="2">
    <source>
        <dbReference type="Proteomes" id="UP001172386"/>
    </source>
</evidence>
<reference evidence="1" key="1">
    <citation type="submission" date="2022-10" db="EMBL/GenBank/DDBJ databases">
        <title>Culturing micro-colonial fungi from biological soil crusts in the Mojave desert and describing Neophaeococcomyces mojavensis, and introducing the new genera and species Taxawa tesnikishii.</title>
        <authorList>
            <person name="Kurbessoian T."/>
            <person name="Stajich J.E."/>
        </authorList>
    </citation>
    <scope>NUCLEOTIDE SEQUENCE</scope>
    <source>
        <strain evidence="1">JES_112</strain>
    </source>
</reference>
<organism evidence="1 2">
    <name type="scientific">Neophaeococcomyces mojaviensis</name>
    <dbReference type="NCBI Taxonomy" id="3383035"/>
    <lineage>
        <taxon>Eukaryota</taxon>
        <taxon>Fungi</taxon>
        <taxon>Dikarya</taxon>
        <taxon>Ascomycota</taxon>
        <taxon>Pezizomycotina</taxon>
        <taxon>Eurotiomycetes</taxon>
        <taxon>Chaetothyriomycetidae</taxon>
        <taxon>Chaetothyriales</taxon>
        <taxon>Chaetothyriales incertae sedis</taxon>
        <taxon>Neophaeococcomyces</taxon>
    </lineage>
</organism>
<proteinExistence type="predicted"/>
<dbReference type="Proteomes" id="UP001172386">
    <property type="component" value="Unassembled WGS sequence"/>
</dbReference>
<dbReference type="EMBL" id="JAPDRQ010000035">
    <property type="protein sequence ID" value="KAJ9659966.1"/>
    <property type="molecule type" value="Genomic_DNA"/>
</dbReference>
<name>A0ACC3ADK1_9EURO</name>